<comment type="caution">
    <text evidence="1">The sequence shown here is derived from an EMBL/GenBank/DDBJ whole genome shotgun (WGS) entry which is preliminary data.</text>
</comment>
<dbReference type="EMBL" id="NOZP01000090">
    <property type="protein sequence ID" value="OYD15633.1"/>
    <property type="molecule type" value="Genomic_DNA"/>
</dbReference>
<proteinExistence type="predicted"/>
<evidence type="ECO:0008006" key="3">
    <source>
        <dbReference type="Google" id="ProtNLM"/>
    </source>
</evidence>
<reference evidence="1 2" key="1">
    <citation type="submission" date="2017-07" db="EMBL/GenBank/DDBJ databases">
        <title>Recovery of genomes from metagenomes via a dereplication, aggregation, and scoring strategy.</title>
        <authorList>
            <person name="Sieber C.M."/>
            <person name="Probst A.J."/>
            <person name="Sharrar A."/>
            <person name="Thomas B.C."/>
            <person name="Hess M."/>
            <person name="Tringe S.G."/>
            <person name="Banfield J.F."/>
        </authorList>
    </citation>
    <scope>NUCLEOTIDE SEQUENCE [LARGE SCALE GENOMIC DNA]</scope>
    <source>
        <strain evidence="1">JGI_Cruoil_03_51_56</strain>
    </source>
</reference>
<dbReference type="Proteomes" id="UP000215559">
    <property type="component" value="Unassembled WGS sequence"/>
</dbReference>
<dbReference type="InterPro" id="IPR015947">
    <property type="entry name" value="PUA-like_sf"/>
</dbReference>
<organism evidence="1 2">
    <name type="scientific">candidate division WOR-3 bacterium JGI_Cruoil_03_51_56</name>
    <dbReference type="NCBI Taxonomy" id="1973747"/>
    <lineage>
        <taxon>Bacteria</taxon>
        <taxon>Bacteria division WOR-3</taxon>
    </lineage>
</organism>
<protein>
    <recommendedName>
        <fullName evidence="3">EVE domain-containing protein</fullName>
    </recommendedName>
</protein>
<evidence type="ECO:0000313" key="2">
    <source>
        <dbReference type="Proteomes" id="UP000215559"/>
    </source>
</evidence>
<evidence type="ECO:0000313" key="1">
    <source>
        <dbReference type="EMBL" id="OYD15633.1"/>
    </source>
</evidence>
<gene>
    <name evidence="1" type="ORF">CH330_05210</name>
</gene>
<dbReference type="AlphaFoldDB" id="A0A235BT34"/>
<sequence length="384" mass="43246">MNITLGQVLNLIGKLDDSSGENTPSMRFRQFLAENVKEPGQLRDYVQECLRTAGPQFNRALQDLVNHLGRFLGFDVTFGRYQGVQGAIGYDGHWKSPSGFNIVVEVKTTEVYAVRTATLMDYVNRMISDKLVPDWNHTLGLYVVGRPDPEVNQLENAIVAEKRIHQLRVASVESLLSLAELMHDYDIEHDDIMAVLRPSGPRIDPIVNFISKVVVSPPEPPKGEVLPTIARDKPAPEQKGESAFWLTPVRSDEKASADDVIRTLVGKHKAYAFGERTPGRRHLKSGDWICFYACTEGVVAHARVVTAPTRGKHPAVRDPEKYPWVFNLDSVSLYLDNPVVIDADLRAKLDGFKERDPSKFWAWFVQATRQITEHDFKVLTRSES</sequence>
<name>A0A235BT34_UNCW3</name>
<accession>A0A235BT34</accession>
<dbReference type="Gene3D" id="3.10.590.10">
    <property type="entry name" value="ph1033 like domains"/>
    <property type="match status" value="1"/>
</dbReference>
<dbReference type="SUPFAM" id="SSF88697">
    <property type="entry name" value="PUA domain-like"/>
    <property type="match status" value="1"/>
</dbReference>